<dbReference type="HOGENOM" id="CLU_053282_1_0_14"/>
<feature type="domain" description="Sporulation transcription regulator WhiA N-terminal" evidence="6">
    <location>
        <begin position="20"/>
        <end position="102"/>
    </location>
</feature>
<dbReference type="STRING" id="1318466.BN85401370"/>
<reference evidence="8 9" key="1">
    <citation type="journal article" date="2013" name="J. Mol. Microbiol. Biotechnol.">
        <title>Analysis of the Complete Genomes of Acholeplasma brassicae , A. palmae and A. laidlawii and Their Comparison to the Obligate Parasites from ' Candidatus Phytoplasma'.</title>
        <authorList>
            <person name="Kube M."/>
            <person name="Siewert C."/>
            <person name="Migdoll A.M."/>
            <person name="Duduk B."/>
            <person name="Holz S."/>
            <person name="Rabus R."/>
            <person name="Seemuller E."/>
            <person name="Mitrovic J."/>
            <person name="Muller I."/>
            <person name="Buttner C."/>
            <person name="Reinhardt R."/>
        </authorList>
    </citation>
    <scope>NUCLEOTIDE SEQUENCE [LARGE SCALE GENOMIC DNA]</scope>
    <source>
        <strain evidence="8 9">J233</strain>
    </source>
</reference>
<dbReference type="SUPFAM" id="SSF55608">
    <property type="entry name" value="Homing endonucleases"/>
    <property type="match status" value="1"/>
</dbReference>
<organism evidence="8 9">
    <name type="scientific">Alteracholeplasma palmae (strain ATCC 49389 / J233)</name>
    <name type="common">Acholeplasma palmae</name>
    <dbReference type="NCBI Taxonomy" id="1318466"/>
    <lineage>
        <taxon>Bacteria</taxon>
        <taxon>Bacillati</taxon>
        <taxon>Mycoplasmatota</taxon>
        <taxon>Mollicutes</taxon>
        <taxon>Acholeplasmatales</taxon>
        <taxon>Acholeplasmataceae</taxon>
        <taxon>Acholeplasma</taxon>
    </lineage>
</organism>
<dbReference type="KEGG" id="apal:BN85401370"/>
<dbReference type="GO" id="GO:0051301">
    <property type="term" value="P:cell division"/>
    <property type="evidence" value="ECO:0007669"/>
    <property type="project" value="UniProtKB-UniRule"/>
</dbReference>
<dbReference type="NCBIfam" id="TIGR00647">
    <property type="entry name" value="DNA_bind_WhiA"/>
    <property type="match status" value="1"/>
</dbReference>
<accession>U4KJL6</accession>
<dbReference type="PANTHER" id="PTHR37307">
    <property type="entry name" value="CELL DIVISION PROTEIN WHIA-RELATED"/>
    <property type="match status" value="1"/>
</dbReference>
<keyword evidence="2 4" id="KW-0238">DNA-binding</keyword>
<dbReference type="Pfam" id="PF14527">
    <property type="entry name" value="LAGLIDADG_WhiA"/>
    <property type="match status" value="1"/>
</dbReference>
<dbReference type="Gene3D" id="3.10.28.10">
    <property type="entry name" value="Homing endonucleases"/>
    <property type="match status" value="1"/>
</dbReference>
<keyword evidence="9" id="KW-1185">Reference proteome</keyword>
<evidence type="ECO:0000313" key="9">
    <source>
        <dbReference type="Proteomes" id="UP000032740"/>
    </source>
</evidence>
<comment type="similarity">
    <text evidence="4">Belongs to the WhiA family.</text>
</comment>
<evidence type="ECO:0000256" key="4">
    <source>
        <dbReference type="HAMAP-Rule" id="MF_01420"/>
    </source>
</evidence>
<dbReference type="InterPro" id="IPR003802">
    <property type="entry name" value="Sporulation_regulator_WhiA"/>
</dbReference>
<keyword evidence="1 4" id="KW-0132">Cell division</keyword>
<evidence type="ECO:0000259" key="5">
    <source>
        <dbReference type="Pfam" id="PF02650"/>
    </source>
</evidence>
<feature type="domain" description="WhiA LAGLIDADG-like" evidence="7">
    <location>
        <begin position="120"/>
        <end position="212"/>
    </location>
</feature>
<dbReference type="HAMAP" id="MF_01420">
    <property type="entry name" value="HTH_type_WhiA"/>
    <property type="match status" value="1"/>
</dbReference>
<dbReference type="PANTHER" id="PTHR37307:SF1">
    <property type="entry name" value="CELL DIVISION PROTEIN WHIA-RELATED"/>
    <property type="match status" value="1"/>
</dbReference>
<sequence>MSFAKMVKEELATINKMQDEQLSELAAFMHLNVELEIKNHEKMLWFKTTNPTVARRFLTLVKTLYKTDATLMTSQEHNFKKKNSIHIGIKENVDQILSEHDLFYEQENLELLTQTVETKTAYLRGCFLSSGSVNHPKTGEYHLEIYSDNPTKMVFIQRLMNEFNLNAKITQRRNGYIAYLKEAECIADFLRYIGAVETVFLYDDIRIKRDFNNSINRVINMELANEKKVIQAASEQIEDIEIIEKKIDLNTLSDKIIKAMNLRKKYPDTSLSELTTLYLKEYQETISKSGLNHRYMKIKELANQVRNDENGR</sequence>
<evidence type="ECO:0000313" key="8">
    <source>
        <dbReference type="EMBL" id="CCV63714.1"/>
    </source>
</evidence>
<dbReference type="InterPro" id="IPR023054">
    <property type="entry name" value="Sporulation_regulator_WhiA_C"/>
</dbReference>
<dbReference type="AlphaFoldDB" id="U4KJL6"/>
<keyword evidence="3 4" id="KW-0131">Cell cycle</keyword>
<dbReference type="Proteomes" id="UP000032740">
    <property type="component" value="Chromosome"/>
</dbReference>
<proteinExistence type="inferred from homology"/>
<dbReference type="GO" id="GO:0043937">
    <property type="term" value="P:regulation of sporulation"/>
    <property type="evidence" value="ECO:0007669"/>
    <property type="project" value="InterPro"/>
</dbReference>
<dbReference type="InterPro" id="IPR039518">
    <property type="entry name" value="WhiA_LAGLIDADG_dom"/>
</dbReference>
<dbReference type="EMBL" id="FO681347">
    <property type="protein sequence ID" value="CCV63714.1"/>
    <property type="molecule type" value="Genomic_DNA"/>
</dbReference>
<gene>
    <name evidence="4" type="primary">whiA</name>
    <name evidence="8" type="ORF">BN85401370</name>
</gene>
<dbReference type="InterPro" id="IPR027434">
    <property type="entry name" value="Homing_endonucl"/>
</dbReference>
<name>U4KJL6_ALTPJ</name>
<evidence type="ECO:0000256" key="2">
    <source>
        <dbReference type="ARBA" id="ARBA00023125"/>
    </source>
</evidence>
<dbReference type="Pfam" id="PF10298">
    <property type="entry name" value="WhiA_N"/>
    <property type="match status" value="1"/>
</dbReference>
<evidence type="ECO:0000256" key="1">
    <source>
        <dbReference type="ARBA" id="ARBA00022618"/>
    </source>
</evidence>
<dbReference type="RefSeq" id="WP_026654628.1">
    <property type="nucleotide sequence ID" value="NC_022538.1"/>
</dbReference>
<dbReference type="InterPro" id="IPR018478">
    <property type="entry name" value="Sporu_reg_WhiA_N_dom"/>
</dbReference>
<protein>
    <recommendedName>
        <fullName evidence="4">Probable cell division protein WhiA</fullName>
    </recommendedName>
</protein>
<evidence type="ECO:0000259" key="7">
    <source>
        <dbReference type="Pfam" id="PF14527"/>
    </source>
</evidence>
<dbReference type="Pfam" id="PF02650">
    <property type="entry name" value="HTH_WhiA"/>
    <property type="match status" value="1"/>
</dbReference>
<dbReference type="OrthoDB" id="401278at2"/>
<evidence type="ECO:0000256" key="3">
    <source>
        <dbReference type="ARBA" id="ARBA00023306"/>
    </source>
</evidence>
<feature type="domain" description="Sporulation regulator WhiA C-terminal" evidence="5">
    <location>
        <begin position="215"/>
        <end position="302"/>
    </location>
</feature>
<evidence type="ECO:0000259" key="6">
    <source>
        <dbReference type="Pfam" id="PF10298"/>
    </source>
</evidence>
<dbReference type="GO" id="GO:0003677">
    <property type="term" value="F:DNA binding"/>
    <property type="evidence" value="ECO:0007669"/>
    <property type="project" value="UniProtKB-UniRule"/>
</dbReference>
<comment type="function">
    <text evidence="4">Involved in cell division and chromosome segregation.</text>
</comment>